<feature type="transmembrane region" description="Helical" evidence="12">
    <location>
        <begin position="197"/>
        <end position="218"/>
    </location>
</feature>
<dbReference type="Pfam" id="PF02628">
    <property type="entry name" value="COX15-CtaA"/>
    <property type="match status" value="1"/>
</dbReference>
<evidence type="ECO:0000256" key="11">
    <source>
        <dbReference type="ARBA" id="ARBA00048044"/>
    </source>
</evidence>
<evidence type="ECO:0000256" key="8">
    <source>
        <dbReference type="ARBA" id="ARBA00023133"/>
    </source>
</evidence>
<dbReference type="AlphaFoldDB" id="I7MB50"/>
<evidence type="ECO:0000256" key="9">
    <source>
        <dbReference type="ARBA" id="ARBA00023136"/>
    </source>
</evidence>
<accession>I7MB50</accession>
<dbReference type="GO" id="GO:0005743">
    <property type="term" value="C:mitochondrial inner membrane"/>
    <property type="evidence" value="ECO:0007669"/>
    <property type="project" value="TreeGrafter"/>
</dbReference>
<dbReference type="GO" id="GO:0006784">
    <property type="term" value="P:heme A biosynthetic process"/>
    <property type="evidence" value="ECO:0007669"/>
    <property type="project" value="InterPro"/>
</dbReference>
<dbReference type="GeneID" id="7829372"/>
<evidence type="ECO:0000256" key="7">
    <source>
        <dbReference type="ARBA" id="ARBA00023004"/>
    </source>
</evidence>
<name>I7MB50_TETTS</name>
<dbReference type="RefSeq" id="XP_001027901.1">
    <property type="nucleotide sequence ID" value="XM_001027901.3"/>
</dbReference>
<protein>
    <submittedName>
        <fullName evidence="13">Cytochrome C oxidase assembly protein COX15, putative</fullName>
    </submittedName>
</protein>
<feature type="transmembrane region" description="Helical" evidence="12">
    <location>
        <begin position="406"/>
        <end position="426"/>
    </location>
</feature>
<dbReference type="KEGG" id="tet:TTHERM_00497120"/>
<sequence length="447" mass="50601">MIGLFGKNILKFGRVQALNTGKYSALSLMNTSLNKNIPRNYIRMTKQDAVQIPSVEEATKYQQDFKLDETVTNPVHDLVKPGKEKLIGSWLLLTAAGVFGMIVLGGYTRLTQSGLSMTKWKPIDHKLPSTQEEWEKEFDNYKKYPEYQLVNKNMDLNGFKKIFFVEWAHRLWGSSLGILFGVPLLGFAALGWLKKPMFFRLTAMLGLGGLQGLIGWWMVKSGFEQKPDYQTKPRVSVYRLFTHLNMAIVLYGALLWNGLTLIRKPQQQALQLSHLAGTKTMRGLGIGLLHFVALNIMSGAIVAGIDAGKGFNTWPDMNGQMIPDGLMKRDPWYLNFFENRVLVQFNHRNCAYLTASWTGYMLYKSLSLNLAKHQRFQIGLLSFFILYQIASGITVLLHGAPPKESSGHQATALMTVTVALLTCHSFRKPSKQYLNYVQKFIQSQKTI</sequence>
<evidence type="ECO:0000256" key="10">
    <source>
        <dbReference type="ARBA" id="ARBA00044501"/>
    </source>
</evidence>
<proteinExistence type="predicted"/>
<keyword evidence="5 12" id="KW-1133">Transmembrane helix</keyword>
<dbReference type="GO" id="GO:0120547">
    <property type="term" value="F:heme A synthase activity"/>
    <property type="evidence" value="ECO:0007669"/>
    <property type="project" value="UniProtKB-EC"/>
</dbReference>
<dbReference type="InParanoid" id="I7MB50"/>
<evidence type="ECO:0000256" key="12">
    <source>
        <dbReference type="SAM" id="Phobius"/>
    </source>
</evidence>
<dbReference type="eggNOG" id="KOG2725">
    <property type="taxonomic scope" value="Eukaryota"/>
</dbReference>
<keyword evidence="4" id="KW-0479">Metal-binding</keyword>
<dbReference type="InterPro" id="IPR023754">
    <property type="entry name" value="HemeA_Synthase_type2"/>
</dbReference>
<gene>
    <name evidence="13" type="ORF">TTHERM_00497120</name>
</gene>
<dbReference type="PANTHER" id="PTHR23289:SF2">
    <property type="entry name" value="CYTOCHROME C OXIDASE ASSEMBLY PROTEIN COX15 HOMOLOG"/>
    <property type="match status" value="1"/>
</dbReference>
<dbReference type="STRING" id="312017.I7MB50"/>
<keyword evidence="3 12" id="KW-0812">Transmembrane</keyword>
<keyword evidence="6" id="KW-0560">Oxidoreductase</keyword>
<dbReference type="HOGENOM" id="CLU_017627_0_0_1"/>
<dbReference type="InterPro" id="IPR003780">
    <property type="entry name" value="COX15/CtaA_fam"/>
</dbReference>
<dbReference type="PANTHER" id="PTHR23289">
    <property type="entry name" value="CYTOCHROME C OXIDASE ASSEMBLY PROTEIN COX15"/>
    <property type="match status" value="1"/>
</dbReference>
<keyword evidence="8" id="KW-0350">Heme biosynthesis</keyword>
<feature type="transmembrane region" description="Helical" evidence="12">
    <location>
        <begin position="90"/>
        <end position="110"/>
    </location>
</feature>
<feature type="transmembrane region" description="Helical" evidence="12">
    <location>
        <begin position="171"/>
        <end position="190"/>
    </location>
</feature>
<evidence type="ECO:0000256" key="1">
    <source>
        <dbReference type="ARBA" id="ARBA00001970"/>
    </source>
</evidence>
<evidence type="ECO:0000313" key="13">
    <source>
        <dbReference type="EMBL" id="EAS07659.1"/>
    </source>
</evidence>
<evidence type="ECO:0000256" key="5">
    <source>
        <dbReference type="ARBA" id="ARBA00022989"/>
    </source>
</evidence>
<comment type="catalytic activity">
    <reaction evidence="11">
        <text>Fe(II)-heme o + 2 A + H2O = Fe(II)-heme a + 2 AH2</text>
        <dbReference type="Rhea" id="RHEA:63388"/>
        <dbReference type="ChEBI" id="CHEBI:13193"/>
        <dbReference type="ChEBI" id="CHEBI:15377"/>
        <dbReference type="ChEBI" id="CHEBI:17499"/>
        <dbReference type="ChEBI" id="CHEBI:60530"/>
        <dbReference type="ChEBI" id="CHEBI:61715"/>
        <dbReference type="EC" id="1.17.99.9"/>
    </reaction>
    <physiologicalReaction direction="left-to-right" evidence="11">
        <dbReference type="Rhea" id="RHEA:63389"/>
    </physiologicalReaction>
</comment>
<dbReference type="GO" id="GO:0016653">
    <property type="term" value="F:oxidoreductase activity, acting on NAD(P)H, heme protein as acceptor"/>
    <property type="evidence" value="ECO:0007669"/>
    <property type="project" value="TreeGrafter"/>
</dbReference>
<comment type="cofactor">
    <cofactor evidence="1">
        <name>heme b</name>
        <dbReference type="ChEBI" id="CHEBI:60344"/>
    </cofactor>
</comment>
<reference evidence="14" key="1">
    <citation type="journal article" date="2006" name="PLoS Biol.">
        <title>Macronuclear genome sequence of the ciliate Tetrahymena thermophila, a model eukaryote.</title>
        <authorList>
            <person name="Eisen J.A."/>
            <person name="Coyne R.S."/>
            <person name="Wu M."/>
            <person name="Wu D."/>
            <person name="Thiagarajan M."/>
            <person name="Wortman J.R."/>
            <person name="Badger J.H."/>
            <person name="Ren Q."/>
            <person name="Amedeo P."/>
            <person name="Jones K.M."/>
            <person name="Tallon L.J."/>
            <person name="Delcher A.L."/>
            <person name="Salzberg S.L."/>
            <person name="Silva J.C."/>
            <person name="Haas B.J."/>
            <person name="Majoros W.H."/>
            <person name="Farzad M."/>
            <person name="Carlton J.M."/>
            <person name="Smith R.K. Jr."/>
            <person name="Garg J."/>
            <person name="Pearlman R.E."/>
            <person name="Karrer K.M."/>
            <person name="Sun L."/>
            <person name="Manning G."/>
            <person name="Elde N.C."/>
            <person name="Turkewitz A.P."/>
            <person name="Asai D.J."/>
            <person name="Wilkes D.E."/>
            <person name="Wang Y."/>
            <person name="Cai H."/>
            <person name="Collins K."/>
            <person name="Stewart B.A."/>
            <person name="Lee S.R."/>
            <person name="Wilamowska K."/>
            <person name="Weinberg Z."/>
            <person name="Ruzzo W.L."/>
            <person name="Wloga D."/>
            <person name="Gaertig J."/>
            <person name="Frankel J."/>
            <person name="Tsao C.-C."/>
            <person name="Gorovsky M.A."/>
            <person name="Keeling P.J."/>
            <person name="Waller R.F."/>
            <person name="Patron N.J."/>
            <person name="Cherry J.M."/>
            <person name="Stover N.A."/>
            <person name="Krieger C.J."/>
            <person name="del Toro C."/>
            <person name="Ryder H.F."/>
            <person name="Williamson S.C."/>
            <person name="Barbeau R.A."/>
            <person name="Hamilton E.P."/>
            <person name="Orias E."/>
        </authorList>
    </citation>
    <scope>NUCLEOTIDE SEQUENCE [LARGE SCALE GENOMIC DNA]</scope>
    <source>
        <strain evidence="14">SB210</strain>
    </source>
</reference>
<feature type="transmembrane region" description="Helical" evidence="12">
    <location>
        <begin position="283"/>
        <end position="305"/>
    </location>
</feature>
<evidence type="ECO:0000256" key="3">
    <source>
        <dbReference type="ARBA" id="ARBA00022692"/>
    </source>
</evidence>
<keyword evidence="14" id="KW-1185">Reference proteome</keyword>
<evidence type="ECO:0000256" key="6">
    <source>
        <dbReference type="ARBA" id="ARBA00023002"/>
    </source>
</evidence>
<evidence type="ECO:0000256" key="2">
    <source>
        <dbReference type="ARBA" id="ARBA00004141"/>
    </source>
</evidence>
<evidence type="ECO:0000313" key="14">
    <source>
        <dbReference type="Proteomes" id="UP000009168"/>
    </source>
</evidence>
<dbReference type="FunCoup" id="I7MB50">
    <property type="interactions" value="492"/>
</dbReference>
<keyword evidence="9 12" id="KW-0472">Membrane</keyword>
<dbReference type="Proteomes" id="UP000009168">
    <property type="component" value="Unassembled WGS sequence"/>
</dbReference>
<feature type="transmembrane region" description="Helical" evidence="12">
    <location>
        <begin position="378"/>
        <end position="400"/>
    </location>
</feature>
<dbReference type="EMBL" id="GG662212">
    <property type="protein sequence ID" value="EAS07659.1"/>
    <property type="molecule type" value="Genomic_DNA"/>
</dbReference>
<organism evidence="13 14">
    <name type="scientific">Tetrahymena thermophila (strain SB210)</name>
    <dbReference type="NCBI Taxonomy" id="312017"/>
    <lineage>
        <taxon>Eukaryota</taxon>
        <taxon>Sar</taxon>
        <taxon>Alveolata</taxon>
        <taxon>Ciliophora</taxon>
        <taxon>Intramacronucleata</taxon>
        <taxon>Oligohymenophorea</taxon>
        <taxon>Hymenostomatida</taxon>
        <taxon>Tetrahymenina</taxon>
        <taxon>Tetrahymenidae</taxon>
        <taxon>Tetrahymena</taxon>
    </lineage>
</organism>
<keyword evidence="7" id="KW-0408">Iron</keyword>
<comment type="pathway">
    <text evidence="10">Porphyrin-containing compound metabolism; heme A biosynthesis; heme A from heme O: step 1/1.</text>
</comment>
<dbReference type="GO" id="GO:0046872">
    <property type="term" value="F:metal ion binding"/>
    <property type="evidence" value="ECO:0007669"/>
    <property type="project" value="UniProtKB-KW"/>
</dbReference>
<dbReference type="OrthoDB" id="1726137at2759"/>
<feature type="transmembrane region" description="Helical" evidence="12">
    <location>
        <begin position="238"/>
        <end position="262"/>
    </location>
</feature>
<evidence type="ECO:0000256" key="4">
    <source>
        <dbReference type="ARBA" id="ARBA00022723"/>
    </source>
</evidence>
<comment type="subcellular location">
    <subcellularLocation>
        <location evidence="2">Membrane</location>
        <topology evidence="2">Multi-pass membrane protein</topology>
    </subcellularLocation>
</comment>